<comment type="caution">
    <text evidence="2">The sequence shown here is derived from an EMBL/GenBank/DDBJ whole genome shotgun (WGS) entry which is preliminary data.</text>
</comment>
<accession>A0A2K4MTR1</accession>
<sequence length="280" mass="30779">MSQPALLDSQLWLLTAMTACKGLSHGLALAARSLGVDENIVSAPPRGDRLDRIGIYHHGYWQRLLECLRADYPMLLKLLGPSLFDLFARGYIASRPSRSPSLHDLGAGFAAFLAASQPDGDQSSCRLPVELASLERAYVEASRAMGVETMEQAPLDEWLSLLAAADPFAGLRVPASVRLLETTLPVHEYWQALRREDAEPPQPEARHCMLALARTQWRVQIHALDPWQYQLLRAMRDGGSVSDALCRSADADEAGRQRAQLLLWLPAAQQLGLLCHVAGA</sequence>
<dbReference type="RefSeq" id="WP_103316808.1">
    <property type="nucleotide sequence ID" value="NZ_PPTF01000005.1"/>
</dbReference>
<feature type="domain" description="Putative DNA-binding" evidence="1">
    <location>
        <begin position="39"/>
        <end position="113"/>
    </location>
</feature>
<dbReference type="InterPro" id="IPR044922">
    <property type="entry name" value="DUF2063_N_sf"/>
</dbReference>
<evidence type="ECO:0000259" key="1">
    <source>
        <dbReference type="Pfam" id="PF09836"/>
    </source>
</evidence>
<dbReference type="Proteomes" id="UP000236416">
    <property type="component" value="Unassembled WGS sequence"/>
</dbReference>
<protein>
    <submittedName>
        <fullName evidence="2">DUF2063 domain-containing protein</fullName>
    </submittedName>
</protein>
<dbReference type="AlphaFoldDB" id="A0A2K4MTR1"/>
<dbReference type="Pfam" id="PF09836">
    <property type="entry name" value="DUF2063"/>
    <property type="match status" value="1"/>
</dbReference>
<dbReference type="InterPro" id="IPR018640">
    <property type="entry name" value="DUF2063"/>
</dbReference>
<proteinExistence type="predicted"/>
<evidence type="ECO:0000313" key="2">
    <source>
        <dbReference type="EMBL" id="POB00497.1"/>
    </source>
</evidence>
<keyword evidence="3" id="KW-1185">Reference proteome</keyword>
<gene>
    <name evidence="2" type="ORF">C2134_01060</name>
</gene>
<name>A0A2K4MTR1_9NEIS</name>
<organism evidence="2 3">
    <name type="scientific">Chromobacterium sinusclupearum</name>
    <dbReference type="NCBI Taxonomy" id="2077146"/>
    <lineage>
        <taxon>Bacteria</taxon>
        <taxon>Pseudomonadati</taxon>
        <taxon>Pseudomonadota</taxon>
        <taxon>Betaproteobacteria</taxon>
        <taxon>Neisseriales</taxon>
        <taxon>Chromobacteriaceae</taxon>
        <taxon>Chromobacterium</taxon>
    </lineage>
</organism>
<dbReference type="EMBL" id="PPTF01000005">
    <property type="protein sequence ID" value="POB00497.1"/>
    <property type="molecule type" value="Genomic_DNA"/>
</dbReference>
<dbReference type="Gene3D" id="1.10.150.690">
    <property type="entry name" value="DUF2063"/>
    <property type="match status" value="1"/>
</dbReference>
<reference evidence="2 3" key="1">
    <citation type="submission" date="2018-01" db="EMBL/GenBank/DDBJ databases">
        <title>Genomic Sequence of Chromobacterium MWU13-2610 from wild cranberry bogs within the Cape Cod National Seashore.</title>
        <authorList>
            <person name="O'Hara-Hanley K."/>
            <person name="Soby S."/>
            <person name="Harrison A."/>
        </authorList>
    </citation>
    <scope>NUCLEOTIDE SEQUENCE [LARGE SCALE GENOMIC DNA]</scope>
    <source>
        <strain evidence="2 3">MWU13-2610</strain>
    </source>
</reference>
<evidence type="ECO:0000313" key="3">
    <source>
        <dbReference type="Proteomes" id="UP000236416"/>
    </source>
</evidence>